<evidence type="ECO:0000256" key="1">
    <source>
        <dbReference type="SAM" id="MobiDB-lite"/>
    </source>
</evidence>
<feature type="chain" id="PRO_5022821182" description="Secreted protein" evidence="2">
    <location>
        <begin position="20"/>
        <end position="113"/>
    </location>
</feature>
<feature type="compositionally biased region" description="Basic and acidic residues" evidence="1">
    <location>
        <begin position="90"/>
        <end position="103"/>
    </location>
</feature>
<sequence length="113" mass="12675">MQKNKEICFCLVFIPLASAFSPASFLPSIPILPSHPTDPHPRICLFPDWFALSLRASTSPISSLVPERVSAVLTCPQHLDLESDSLPLSRKLENRRSPYKRENLYPTSNGQKN</sequence>
<evidence type="ECO:0000313" key="3">
    <source>
        <dbReference type="EMBL" id="MPC10222.1"/>
    </source>
</evidence>
<reference evidence="3 4" key="1">
    <citation type="submission" date="2019-05" db="EMBL/GenBank/DDBJ databases">
        <title>Another draft genome of Portunus trituberculatus and its Hox gene families provides insights of decapod evolution.</title>
        <authorList>
            <person name="Jeong J.-H."/>
            <person name="Song I."/>
            <person name="Kim S."/>
            <person name="Choi T."/>
            <person name="Kim D."/>
            <person name="Ryu S."/>
            <person name="Kim W."/>
        </authorList>
    </citation>
    <scope>NUCLEOTIDE SEQUENCE [LARGE SCALE GENOMIC DNA]</scope>
    <source>
        <tissue evidence="3">Muscle</tissue>
    </source>
</reference>
<feature type="region of interest" description="Disordered" evidence="1">
    <location>
        <begin position="89"/>
        <end position="113"/>
    </location>
</feature>
<accession>A0A5B7CKK4</accession>
<keyword evidence="2" id="KW-0732">Signal</keyword>
<name>A0A5B7CKK4_PORTR</name>
<dbReference type="AlphaFoldDB" id="A0A5B7CKK4"/>
<dbReference type="Proteomes" id="UP000324222">
    <property type="component" value="Unassembled WGS sequence"/>
</dbReference>
<organism evidence="3 4">
    <name type="scientific">Portunus trituberculatus</name>
    <name type="common">Swimming crab</name>
    <name type="synonym">Neptunus trituberculatus</name>
    <dbReference type="NCBI Taxonomy" id="210409"/>
    <lineage>
        <taxon>Eukaryota</taxon>
        <taxon>Metazoa</taxon>
        <taxon>Ecdysozoa</taxon>
        <taxon>Arthropoda</taxon>
        <taxon>Crustacea</taxon>
        <taxon>Multicrustacea</taxon>
        <taxon>Malacostraca</taxon>
        <taxon>Eumalacostraca</taxon>
        <taxon>Eucarida</taxon>
        <taxon>Decapoda</taxon>
        <taxon>Pleocyemata</taxon>
        <taxon>Brachyura</taxon>
        <taxon>Eubrachyura</taxon>
        <taxon>Portunoidea</taxon>
        <taxon>Portunidae</taxon>
        <taxon>Portuninae</taxon>
        <taxon>Portunus</taxon>
    </lineage>
</organism>
<protein>
    <recommendedName>
        <fullName evidence="5">Secreted protein</fullName>
    </recommendedName>
</protein>
<evidence type="ECO:0000313" key="4">
    <source>
        <dbReference type="Proteomes" id="UP000324222"/>
    </source>
</evidence>
<dbReference type="EMBL" id="VSRR010000107">
    <property type="protein sequence ID" value="MPC10222.1"/>
    <property type="molecule type" value="Genomic_DNA"/>
</dbReference>
<proteinExistence type="predicted"/>
<evidence type="ECO:0008006" key="5">
    <source>
        <dbReference type="Google" id="ProtNLM"/>
    </source>
</evidence>
<gene>
    <name evidence="3" type="ORF">E2C01_002854</name>
</gene>
<evidence type="ECO:0000256" key="2">
    <source>
        <dbReference type="SAM" id="SignalP"/>
    </source>
</evidence>
<comment type="caution">
    <text evidence="3">The sequence shown here is derived from an EMBL/GenBank/DDBJ whole genome shotgun (WGS) entry which is preliminary data.</text>
</comment>
<keyword evidence="4" id="KW-1185">Reference proteome</keyword>
<feature type="signal peptide" evidence="2">
    <location>
        <begin position="1"/>
        <end position="19"/>
    </location>
</feature>